<dbReference type="AlphaFoldDB" id="A0A0H4PEX7"/>
<organism evidence="1 2">
    <name type="scientific">Cyclobacterium amurskyense</name>
    <dbReference type="NCBI Taxonomy" id="320787"/>
    <lineage>
        <taxon>Bacteria</taxon>
        <taxon>Pseudomonadati</taxon>
        <taxon>Bacteroidota</taxon>
        <taxon>Cytophagia</taxon>
        <taxon>Cytophagales</taxon>
        <taxon>Cyclobacteriaceae</taxon>
        <taxon>Cyclobacterium</taxon>
    </lineage>
</organism>
<name>A0A0H4PEX7_9BACT</name>
<evidence type="ECO:0008006" key="3">
    <source>
        <dbReference type="Google" id="ProtNLM"/>
    </source>
</evidence>
<sequence length="248" mass="28857">MNPTFIIQARSNSTRLPFKMTRLFYKEFSILEIIINRIKRSFPNSKIIIATTDHKSDDKLVNLISKLSVFVYRGSIDNVISRFIAIGDQYGVEEFVRVCSDNLFLDMGLLHNMISNYSKNIDYMTYKVNGKPSMKTSFGFFAEISKISVLKSVVKNTDESEYLEHVTNYIYSNPGQYRLKFLDTDKIFNRYADIRFTIDTITDFNIAKVAYKTLLESNPNFDYLDVINWAIENNKLELMATENNKNIK</sequence>
<dbReference type="Proteomes" id="UP000036520">
    <property type="component" value="Chromosome"/>
</dbReference>
<evidence type="ECO:0000313" key="2">
    <source>
        <dbReference type="Proteomes" id="UP000036520"/>
    </source>
</evidence>
<dbReference type="Pfam" id="PF02348">
    <property type="entry name" value="CTP_transf_3"/>
    <property type="match status" value="1"/>
</dbReference>
<dbReference type="STRING" id="320787.CA2015_3634"/>
<dbReference type="OrthoDB" id="9815559at2"/>
<gene>
    <name evidence="1" type="ORF">CA2015_3634</name>
</gene>
<dbReference type="EMBL" id="CP012040">
    <property type="protein sequence ID" value="AKP53011.1"/>
    <property type="molecule type" value="Genomic_DNA"/>
</dbReference>
<evidence type="ECO:0000313" key="1">
    <source>
        <dbReference type="EMBL" id="AKP53011.1"/>
    </source>
</evidence>
<accession>A0A0H4PEX7</accession>
<protein>
    <recommendedName>
        <fullName evidence="3">Acylneuraminate cytidylyltransferase</fullName>
    </recommendedName>
</protein>
<keyword evidence="2" id="KW-1185">Reference proteome</keyword>
<proteinExistence type="predicted"/>
<dbReference type="Gene3D" id="3.90.550.10">
    <property type="entry name" value="Spore Coat Polysaccharide Biosynthesis Protein SpsA, Chain A"/>
    <property type="match status" value="1"/>
</dbReference>
<dbReference type="InterPro" id="IPR029044">
    <property type="entry name" value="Nucleotide-diphossugar_trans"/>
</dbReference>
<dbReference type="KEGG" id="camu:CA2015_3634"/>
<dbReference type="InterPro" id="IPR003329">
    <property type="entry name" value="Cytidylyl_trans"/>
</dbReference>
<reference evidence="1 2" key="1">
    <citation type="submission" date="2015-07" db="EMBL/GenBank/DDBJ databases">
        <authorList>
            <person name="Kim K.M."/>
        </authorList>
    </citation>
    <scope>NUCLEOTIDE SEQUENCE [LARGE SCALE GENOMIC DNA]</scope>
    <source>
        <strain evidence="1 2">KCTC 12363</strain>
    </source>
</reference>
<dbReference type="RefSeq" id="WP_157470538.1">
    <property type="nucleotide sequence ID" value="NZ_CP012040.1"/>
</dbReference>
<dbReference type="SUPFAM" id="SSF53448">
    <property type="entry name" value="Nucleotide-diphospho-sugar transferases"/>
    <property type="match status" value="1"/>
</dbReference>